<comment type="caution">
    <text evidence="1">The sequence shown here is derived from an EMBL/GenBank/DDBJ whole genome shotgun (WGS) entry which is preliminary data.</text>
</comment>
<dbReference type="AlphaFoldDB" id="A0A848BVP4"/>
<evidence type="ECO:0000313" key="2">
    <source>
        <dbReference type="Proteomes" id="UP000591071"/>
    </source>
</evidence>
<dbReference type="EMBL" id="JABAFG010000015">
    <property type="protein sequence ID" value="NME28868.1"/>
    <property type="molecule type" value="Genomic_DNA"/>
</dbReference>
<gene>
    <name evidence="1" type="ORF">HF872_09585</name>
</gene>
<dbReference type="Proteomes" id="UP000591071">
    <property type="component" value="Unassembled WGS sequence"/>
</dbReference>
<evidence type="ECO:0000313" key="1">
    <source>
        <dbReference type="EMBL" id="NME28868.1"/>
    </source>
</evidence>
<protein>
    <submittedName>
        <fullName evidence="1">Abi family protein</fullName>
    </submittedName>
</protein>
<dbReference type="InterPro" id="IPR011664">
    <property type="entry name" value="Abi_system_AbiD/AbiF-like"/>
</dbReference>
<organism evidence="1 2">
    <name type="scientific">Megasphaera hexanoica</name>
    <dbReference type="NCBI Taxonomy" id="1675036"/>
    <lineage>
        <taxon>Bacteria</taxon>
        <taxon>Bacillati</taxon>
        <taxon>Bacillota</taxon>
        <taxon>Negativicutes</taxon>
        <taxon>Veillonellales</taxon>
        <taxon>Veillonellaceae</taxon>
        <taxon>Megasphaera</taxon>
    </lineage>
</organism>
<sequence length="309" mass="37037">MFNKMPLSIESQVQLLKARGLQVFPNEEEEIRIWLNNVHYYKLSGYWLAYELKNQSGSGRLHKFKNGTTWKKVKHTYIFDQKFRRLMWTAIEKIEVSVKAHWCQYLSMNYGPFPQDNKNLFSTYIYKNHGSYSKLITSYAKSNALYAKHYRINYPELKTPPIWIAALIISFGEMVNWIKYINSAKIRNEILRPYGFDERIMISFLTHLIEVRNICAHNERLWNRQTNKEFIIPKRYTRIFIFNKSHKANRRIYNTIIMISEILKSIDPKYPFLSLMKDLIKANYLINPYYMGFPPNWESLSPWNTLSPK</sequence>
<proteinExistence type="predicted"/>
<accession>A0A848BVP4</accession>
<dbReference type="RefSeq" id="WP_170087838.1">
    <property type="nucleotide sequence ID" value="NZ_JABAFG010000015.1"/>
</dbReference>
<dbReference type="Pfam" id="PF07751">
    <property type="entry name" value="Abi_2"/>
    <property type="match status" value="1"/>
</dbReference>
<reference evidence="1 2" key="1">
    <citation type="submission" date="2020-04" db="EMBL/GenBank/DDBJ databases">
        <authorList>
            <person name="Hitch T.C.A."/>
            <person name="Wylensek D."/>
            <person name="Clavel T."/>
        </authorList>
    </citation>
    <scope>NUCLEOTIDE SEQUENCE [LARGE SCALE GENOMIC DNA]</scope>
    <source>
        <strain evidence="1 2">Oil-RF-744-FAT-WT-6-1</strain>
    </source>
</reference>
<name>A0A848BVP4_9FIRM</name>